<evidence type="ECO:0000256" key="2">
    <source>
        <dbReference type="ARBA" id="ARBA00023002"/>
    </source>
</evidence>
<comment type="similarity">
    <text evidence="1 4">Belongs to the D-isomer specific 2-hydroxyacid dehydrogenase family.</text>
</comment>
<evidence type="ECO:0000259" key="5">
    <source>
        <dbReference type="Pfam" id="PF00389"/>
    </source>
</evidence>
<dbReference type="CDD" id="cd12173">
    <property type="entry name" value="PGDH_4"/>
    <property type="match status" value="1"/>
</dbReference>
<comment type="caution">
    <text evidence="7">The sequence shown here is derived from an EMBL/GenBank/DDBJ whole genome shotgun (WGS) entry which is preliminary data.</text>
</comment>
<protein>
    <submittedName>
        <fullName evidence="7">Hydroxyacid dehydrogenase</fullName>
    </submittedName>
</protein>
<dbReference type="InterPro" id="IPR006139">
    <property type="entry name" value="D-isomer_2_OHA_DH_cat_dom"/>
</dbReference>
<dbReference type="RefSeq" id="WP_059069787.1">
    <property type="nucleotide sequence ID" value="NZ_JAOQJX010000017.1"/>
</dbReference>
<keyword evidence="8" id="KW-1185">Reference proteome</keyword>
<evidence type="ECO:0000256" key="4">
    <source>
        <dbReference type="RuleBase" id="RU003719"/>
    </source>
</evidence>
<sequence length="318" mass="35162">MKYKVIIPEDITEPGKDYLRKNNCEIVVLNSTEPEVLEKEGADADALLARTAKYPKEILSKMPKLKVIGRHGVGYDNIDMDFCNKNKIWVTITPNANANAVAEHTIMLLLACARNLLYQNQEVKKGNWNSRNQVKGEEVNEKVIGIVGCGRIGKQVAQKAVLGLGMKAIGYDPYLGKDIKPENIEMVDSVETVFKTADFISLHLPETGETKRMVNERLLSMMKPTATLLNCARGGIIDEVALYNALKEKRIHAAGVDVLAEEPFDKEHKFMELENMVITPHNAALNVETMNKMGLDAAAGIVDVLNGKTPAWAVSKFA</sequence>
<evidence type="ECO:0000313" key="8">
    <source>
        <dbReference type="Proteomes" id="UP001652394"/>
    </source>
</evidence>
<dbReference type="Pfam" id="PF00389">
    <property type="entry name" value="2-Hacid_dh"/>
    <property type="match status" value="1"/>
</dbReference>
<keyword evidence="3" id="KW-0520">NAD</keyword>
<dbReference type="EMBL" id="JAOQJX010000017">
    <property type="protein sequence ID" value="MCU6748186.1"/>
    <property type="molecule type" value="Genomic_DNA"/>
</dbReference>
<keyword evidence="2 4" id="KW-0560">Oxidoreductase</keyword>
<organism evidence="7 8">
    <name type="scientific">Faecalicatena acetigenes</name>
    <dbReference type="NCBI Taxonomy" id="2981790"/>
    <lineage>
        <taxon>Bacteria</taxon>
        <taxon>Bacillati</taxon>
        <taxon>Bacillota</taxon>
        <taxon>Clostridia</taxon>
        <taxon>Lachnospirales</taxon>
        <taxon>Lachnospiraceae</taxon>
        <taxon>Faecalicatena</taxon>
    </lineage>
</organism>
<name>A0ABT2TD89_9FIRM</name>
<gene>
    <name evidence="7" type="ORF">OCV51_11065</name>
</gene>
<feature type="domain" description="D-isomer specific 2-hydroxyacid dehydrogenase catalytic" evidence="5">
    <location>
        <begin position="6"/>
        <end position="314"/>
    </location>
</feature>
<evidence type="ECO:0000256" key="1">
    <source>
        <dbReference type="ARBA" id="ARBA00005854"/>
    </source>
</evidence>
<proteinExistence type="inferred from homology"/>
<dbReference type="SUPFAM" id="SSF51735">
    <property type="entry name" value="NAD(P)-binding Rossmann-fold domains"/>
    <property type="match status" value="1"/>
</dbReference>
<dbReference type="PROSITE" id="PS00670">
    <property type="entry name" value="D_2_HYDROXYACID_DH_2"/>
    <property type="match status" value="1"/>
</dbReference>
<dbReference type="InterPro" id="IPR006140">
    <property type="entry name" value="D-isomer_DH_NAD-bd"/>
</dbReference>
<dbReference type="Proteomes" id="UP001652394">
    <property type="component" value="Unassembled WGS sequence"/>
</dbReference>
<dbReference type="Pfam" id="PF02826">
    <property type="entry name" value="2-Hacid_dh_C"/>
    <property type="match status" value="1"/>
</dbReference>
<evidence type="ECO:0000313" key="7">
    <source>
        <dbReference type="EMBL" id="MCU6748186.1"/>
    </source>
</evidence>
<dbReference type="InterPro" id="IPR050857">
    <property type="entry name" value="D-2-hydroxyacid_DH"/>
</dbReference>
<evidence type="ECO:0000259" key="6">
    <source>
        <dbReference type="Pfam" id="PF02826"/>
    </source>
</evidence>
<dbReference type="SUPFAM" id="SSF52283">
    <property type="entry name" value="Formate/glycerate dehydrogenase catalytic domain-like"/>
    <property type="match status" value="1"/>
</dbReference>
<reference evidence="7 8" key="1">
    <citation type="journal article" date="2021" name="ISME Commun">
        <title>Automated analysis of genomic sequences facilitates high-throughput and comprehensive description of bacteria.</title>
        <authorList>
            <person name="Hitch T.C.A."/>
        </authorList>
    </citation>
    <scope>NUCLEOTIDE SEQUENCE [LARGE SCALE GENOMIC DNA]</scope>
    <source>
        <strain evidence="7 8">H2_18</strain>
    </source>
</reference>
<dbReference type="InterPro" id="IPR036291">
    <property type="entry name" value="NAD(P)-bd_dom_sf"/>
</dbReference>
<accession>A0ABT2TD89</accession>
<dbReference type="InterPro" id="IPR029753">
    <property type="entry name" value="D-isomer_DH_CS"/>
</dbReference>
<dbReference type="Gene3D" id="3.40.50.720">
    <property type="entry name" value="NAD(P)-binding Rossmann-like Domain"/>
    <property type="match status" value="2"/>
</dbReference>
<dbReference type="PANTHER" id="PTHR42789">
    <property type="entry name" value="D-ISOMER SPECIFIC 2-HYDROXYACID DEHYDROGENASE FAMILY PROTEIN (AFU_ORTHOLOGUE AFUA_6G10090)"/>
    <property type="match status" value="1"/>
</dbReference>
<feature type="domain" description="D-isomer specific 2-hydroxyacid dehydrogenase NAD-binding" evidence="6">
    <location>
        <begin position="106"/>
        <end position="283"/>
    </location>
</feature>
<dbReference type="PANTHER" id="PTHR42789:SF1">
    <property type="entry name" value="D-ISOMER SPECIFIC 2-HYDROXYACID DEHYDROGENASE FAMILY PROTEIN (AFU_ORTHOLOGUE AFUA_6G10090)"/>
    <property type="match status" value="1"/>
</dbReference>
<evidence type="ECO:0000256" key="3">
    <source>
        <dbReference type="ARBA" id="ARBA00023027"/>
    </source>
</evidence>